<keyword evidence="6 15" id="KW-0812">Transmembrane</keyword>
<dbReference type="InterPro" id="IPR036163">
    <property type="entry name" value="HMA_dom_sf"/>
</dbReference>
<feature type="transmembrane region" description="Helical" evidence="15">
    <location>
        <begin position="116"/>
        <end position="137"/>
    </location>
</feature>
<dbReference type="RefSeq" id="WP_150944752.1">
    <property type="nucleotide sequence ID" value="NZ_VCMV01000015.1"/>
</dbReference>
<dbReference type="PROSITE" id="PS00154">
    <property type="entry name" value="ATPASE_E1_E2"/>
    <property type="match status" value="1"/>
</dbReference>
<evidence type="ECO:0000256" key="4">
    <source>
        <dbReference type="ARBA" id="ARBA00022475"/>
    </source>
</evidence>
<comment type="caution">
    <text evidence="17">The sequence shown here is derived from an EMBL/GenBank/DDBJ whole genome shotgun (WGS) entry which is preliminary data.</text>
</comment>
<dbReference type="InterPro" id="IPR018303">
    <property type="entry name" value="ATPase_P-typ_P_site"/>
</dbReference>
<dbReference type="Pfam" id="PF00702">
    <property type="entry name" value="Hydrolase"/>
    <property type="match status" value="1"/>
</dbReference>
<dbReference type="NCBIfam" id="TIGR01512">
    <property type="entry name" value="ATPase-IB2_Cd"/>
    <property type="match status" value="1"/>
</dbReference>
<keyword evidence="8 15" id="KW-0547">Nucleotide-binding</keyword>
<evidence type="ECO:0000256" key="15">
    <source>
        <dbReference type="RuleBase" id="RU362081"/>
    </source>
</evidence>
<dbReference type="InterPro" id="IPR023214">
    <property type="entry name" value="HAD_sf"/>
</dbReference>
<evidence type="ECO:0000313" key="18">
    <source>
        <dbReference type="Proteomes" id="UP000325684"/>
    </source>
</evidence>
<feature type="transmembrane region" description="Helical" evidence="15">
    <location>
        <begin position="365"/>
        <end position="384"/>
    </location>
</feature>
<dbReference type="NCBIfam" id="TIGR01494">
    <property type="entry name" value="ATPase_P-type"/>
    <property type="match status" value="1"/>
</dbReference>
<dbReference type="SUPFAM" id="SSF55008">
    <property type="entry name" value="HMA, heavy metal-associated domain"/>
    <property type="match status" value="1"/>
</dbReference>
<dbReference type="SUPFAM" id="SSF81665">
    <property type="entry name" value="Calcium ATPase, transmembrane domain M"/>
    <property type="match status" value="1"/>
</dbReference>
<keyword evidence="5" id="KW-0597">Phosphoprotein</keyword>
<comment type="subcellular location">
    <subcellularLocation>
        <location evidence="1">Cell membrane</location>
        <topology evidence="1">Multi-pass membrane protein</topology>
    </subcellularLocation>
</comment>
<dbReference type="GO" id="GO:0016887">
    <property type="term" value="F:ATP hydrolysis activity"/>
    <property type="evidence" value="ECO:0007669"/>
    <property type="project" value="InterPro"/>
</dbReference>
<evidence type="ECO:0000256" key="11">
    <source>
        <dbReference type="ARBA" id="ARBA00022967"/>
    </source>
</evidence>
<feature type="domain" description="HMA" evidence="16">
    <location>
        <begin position="35"/>
        <end position="100"/>
    </location>
</feature>
<evidence type="ECO:0000256" key="1">
    <source>
        <dbReference type="ARBA" id="ARBA00004651"/>
    </source>
</evidence>
<feature type="transmembrane region" description="Helical" evidence="15">
    <location>
        <begin position="181"/>
        <end position="200"/>
    </location>
</feature>
<dbReference type="CDD" id="cd00371">
    <property type="entry name" value="HMA"/>
    <property type="match status" value="1"/>
</dbReference>
<dbReference type="EC" id="3.6.3.3" evidence="17"/>
<dbReference type="OrthoDB" id="9813266at2"/>
<evidence type="ECO:0000256" key="3">
    <source>
        <dbReference type="ARBA" id="ARBA00022448"/>
    </source>
</evidence>
<dbReference type="PANTHER" id="PTHR43520">
    <property type="entry name" value="ATP7, ISOFORM B"/>
    <property type="match status" value="1"/>
</dbReference>
<sequence>MSCCTLGAVMPTDGGNAHRGEEVLLTSRLVDREIYQTDLSVPDIHCGGCIQNIEKALHRLEGVEQARVNLSTRRVSIRWRAATQPPAMIETVQDLGYTCYLDDPAAGEKDRTASELLRALAVAGFAASNIMLLSVSIWSGADVSTRDLFHWLSAIIALPALAYSGRVFFRSAWKSLRRGQTNMDVPISLGVLLAFGMSLYDTLHHGHHAYFDASISLLFFLLIGRTLDYMMRDKARVAVKGLARLSSRGAVVAQADGFRLYLPVTEIQPGMTIWLAAGERVPVDARVEDGRSDLDVSLVSGEGAPQAVGPGCVLRAGTLNLTGPLTVTALAAAKDSFLAEMVRLMEAAESGRSGYRRVADRAARLYAPVVHLAAFLSFVGWMMATGDLHRAITIAVAVLIITCPCALGLAVPMVQVVAARRLFENGIMVKDGSAMERLAEIGAVIFDKTGTLTSGNASLANRVEIDPAHLAIAGAIGSRSRHPYSRALAATACETPTHFDEITEHPGLGLEAASGPSSYRLGRHEWAVAGTTPYDMMRDDAGTVLSKNGRLLAAFQFDDALRPGARLAVAALRRSGLALEIVSGDRPEPVKRIAAELGIPAYRAGVLPGDKTSRVADYRKSGRKVLMVGDGLNDAPALAAAHASMAPGSAADIGRNAADFVFLRDGLEAVPLAIAVSRQARRLVQQNFGLAIAYNVVALPVAVMGYVTPLVAALAMSLSSIIVVANALRLKAVKKSVNISPRETVNVTMVTTEVSA</sequence>
<evidence type="ECO:0000256" key="8">
    <source>
        <dbReference type="ARBA" id="ARBA00022741"/>
    </source>
</evidence>
<dbReference type="Gene3D" id="2.70.150.10">
    <property type="entry name" value="Calcium-transporting ATPase, cytoplasmic transduction domain A"/>
    <property type="match status" value="1"/>
</dbReference>
<dbReference type="GO" id="GO:0055070">
    <property type="term" value="P:copper ion homeostasis"/>
    <property type="evidence" value="ECO:0007669"/>
    <property type="project" value="TreeGrafter"/>
</dbReference>
<reference evidence="17 18" key="1">
    <citation type="journal article" date="2019" name="Microorganisms">
        <title>Genome Insights into the Novel Species Microvirga brassicacearum, a Rapeseed Endophyte with Biotechnological Potential.</title>
        <authorList>
            <person name="Jimenez-Gomez A."/>
            <person name="Saati-Santamaria Z."/>
            <person name="Igual J.M."/>
            <person name="Rivas R."/>
            <person name="Mateos P.F."/>
            <person name="Garcia-Fraile P."/>
        </authorList>
    </citation>
    <scope>NUCLEOTIDE SEQUENCE [LARGE SCALE GENOMIC DNA]</scope>
    <source>
        <strain evidence="17 18">CDVBN77</strain>
    </source>
</reference>
<feature type="transmembrane region" description="Helical" evidence="15">
    <location>
        <begin position="390"/>
        <end position="411"/>
    </location>
</feature>
<protein>
    <submittedName>
        <fullName evidence="17">Cadmium-translocating P-type ATPase</fullName>
        <ecNumber evidence="17">3.6.3.3</ecNumber>
    </submittedName>
</protein>
<evidence type="ECO:0000256" key="7">
    <source>
        <dbReference type="ARBA" id="ARBA00022723"/>
    </source>
</evidence>
<dbReference type="Gene3D" id="3.40.50.1000">
    <property type="entry name" value="HAD superfamily/HAD-like"/>
    <property type="match status" value="1"/>
</dbReference>
<keyword evidence="10" id="KW-0460">Magnesium</keyword>
<keyword evidence="18" id="KW-1185">Reference proteome</keyword>
<dbReference type="SUPFAM" id="SSF81653">
    <property type="entry name" value="Calcium ATPase, transduction domain A"/>
    <property type="match status" value="1"/>
</dbReference>
<dbReference type="NCBIfam" id="TIGR01511">
    <property type="entry name" value="ATPase-IB1_Cu"/>
    <property type="match status" value="1"/>
</dbReference>
<dbReference type="InterPro" id="IPR017969">
    <property type="entry name" value="Heavy-metal-associated_CS"/>
</dbReference>
<comment type="similarity">
    <text evidence="2 15">Belongs to the cation transport ATPase (P-type) (TC 3.A.3) family. Type IB subfamily.</text>
</comment>
<evidence type="ECO:0000313" key="17">
    <source>
        <dbReference type="EMBL" id="KAB0266844.1"/>
    </source>
</evidence>
<organism evidence="17 18">
    <name type="scientific">Microvirga brassicacearum</name>
    <dbReference type="NCBI Taxonomy" id="2580413"/>
    <lineage>
        <taxon>Bacteria</taxon>
        <taxon>Pseudomonadati</taxon>
        <taxon>Pseudomonadota</taxon>
        <taxon>Alphaproteobacteria</taxon>
        <taxon>Hyphomicrobiales</taxon>
        <taxon>Methylobacteriaceae</taxon>
        <taxon>Microvirga</taxon>
    </lineage>
</organism>
<dbReference type="PRINTS" id="PR00119">
    <property type="entry name" value="CATATPASE"/>
</dbReference>
<dbReference type="InterPro" id="IPR059000">
    <property type="entry name" value="ATPase_P-type_domA"/>
</dbReference>
<feature type="transmembrane region" description="Helical" evidence="15">
    <location>
        <begin position="710"/>
        <end position="728"/>
    </location>
</feature>
<keyword evidence="7 15" id="KW-0479">Metal-binding</keyword>
<evidence type="ECO:0000256" key="13">
    <source>
        <dbReference type="ARBA" id="ARBA00023065"/>
    </source>
</evidence>
<feature type="transmembrane region" description="Helical" evidence="15">
    <location>
        <begin position="149"/>
        <end position="169"/>
    </location>
</feature>
<dbReference type="InterPro" id="IPR036412">
    <property type="entry name" value="HAD-like_sf"/>
</dbReference>
<name>A0A5N3PAX7_9HYPH</name>
<dbReference type="EMBL" id="VCMV01000015">
    <property type="protein sequence ID" value="KAB0266844.1"/>
    <property type="molecule type" value="Genomic_DNA"/>
</dbReference>
<keyword evidence="3" id="KW-0813">Transport</keyword>
<dbReference type="PROSITE" id="PS01047">
    <property type="entry name" value="HMA_1"/>
    <property type="match status" value="1"/>
</dbReference>
<dbReference type="InterPro" id="IPR023299">
    <property type="entry name" value="ATPase_P-typ_cyto_dom_N"/>
</dbReference>
<evidence type="ECO:0000256" key="9">
    <source>
        <dbReference type="ARBA" id="ARBA00022840"/>
    </source>
</evidence>
<evidence type="ECO:0000256" key="12">
    <source>
        <dbReference type="ARBA" id="ARBA00022989"/>
    </source>
</evidence>
<dbReference type="Gene3D" id="3.40.1110.10">
    <property type="entry name" value="Calcium-transporting ATPase, cytoplasmic domain N"/>
    <property type="match status" value="1"/>
</dbReference>
<keyword evidence="11" id="KW-1278">Translocase</keyword>
<dbReference type="InterPro" id="IPR023298">
    <property type="entry name" value="ATPase_P-typ_TM_dom_sf"/>
</dbReference>
<dbReference type="InterPro" id="IPR001757">
    <property type="entry name" value="P_typ_ATPase"/>
</dbReference>
<keyword evidence="14 15" id="KW-0472">Membrane</keyword>
<evidence type="ECO:0000256" key="14">
    <source>
        <dbReference type="ARBA" id="ARBA00023136"/>
    </source>
</evidence>
<feature type="transmembrane region" description="Helical" evidence="15">
    <location>
        <begin position="687"/>
        <end position="704"/>
    </location>
</feature>
<accession>A0A5N3PAX7</accession>
<keyword evidence="13" id="KW-0406">Ion transport</keyword>
<evidence type="ECO:0000256" key="5">
    <source>
        <dbReference type="ARBA" id="ARBA00022553"/>
    </source>
</evidence>
<dbReference type="CDD" id="cd02092">
    <property type="entry name" value="P-type_ATPase_FixI-like"/>
    <property type="match status" value="1"/>
</dbReference>
<dbReference type="InterPro" id="IPR027256">
    <property type="entry name" value="P-typ_ATPase_IB"/>
</dbReference>
<dbReference type="GO" id="GO:0043682">
    <property type="term" value="F:P-type divalent copper transporter activity"/>
    <property type="evidence" value="ECO:0007669"/>
    <property type="project" value="TreeGrafter"/>
</dbReference>
<dbReference type="PRINTS" id="PR00943">
    <property type="entry name" value="CUATPASE"/>
</dbReference>
<dbReference type="GO" id="GO:0005507">
    <property type="term" value="F:copper ion binding"/>
    <property type="evidence" value="ECO:0007669"/>
    <property type="project" value="TreeGrafter"/>
</dbReference>
<dbReference type="InterPro" id="IPR008250">
    <property type="entry name" value="ATPase_P-typ_transduc_dom_A_sf"/>
</dbReference>
<dbReference type="PANTHER" id="PTHR43520:SF5">
    <property type="entry name" value="CATION-TRANSPORTING P-TYPE ATPASE-RELATED"/>
    <property type="match status" value="1"/>
</dbReference>
<evidence type="ECO:0000259" key="16">
    <source>
        <dbReference type="PROSITE" id="PS50846"/>
    </source>
</evidence>
<evidence type="ECO:0000256" key="10">
    <source>
        <dbReference type="ARBA" id="ARBA00022842"/>
    </source>
</evidence>
<dbReference type="Proteomes" id="UP000325684">
    <property type="component" value="Unassembled WGS sequence"/>
</dbReference>
<dbReference type="AlphaFoldDB" id="A0A5N3PAX7"/>
<gene>
    <name evidence="17" type="primary">cadA</name>
    <name evidence="17" type="ORF">FEZ63_12200</name>
</gene>
<evidence type="ECO:0000256" key="2">
    <source>
        <dbReference type="ARBA" id="ARBA00006024"/>
    </source>
</evidence>
<keyword evidence="17" id="KW-0378">Hydrolase</keyword>
<dbReference type="InterPro" id="IPR006121">
    <property type="entry name" value="HMA_dom"/>
</dbReference>
<dbReference type="Pfam" id="PF00403">
    <property type="entry name" value="HMA"/>
    <property type="match status" value="1"/>
</dbReference>
<keyword evidence="9 15" id="KW-0067">ATP-binding</keyword>
<feature type="transmembrane region" description="Helical" evidence="15">
    <location>
        <begin position="206"/>
        <end position="224"/>
    </location>
</feature>
<dbReference type="SUPFAM" id="SSF56784">
    <property type="entry name" value="HAD-like"/>
    <property type="match status" value="1"/>
</dbReference>
<dbReference type="GO" id="GO:0005524">
    <property type="term" value="F:ATP binding"/>
    <property type="evidence" value="ECO:0007669"/>
    <property type="project" value="UniProtKB-UniRule"/>
</dbReference>
<dbReference type="PROSITE" id="PS50846">
    <property type="entry name" value="HMA_2"/>
    <property type="match status" value="1"/>
</dbReference>
<evidence type="ECO:0000256" key="6">
    <source>
        <dbReference type="ARBA" id="ARBA00022692"/>
    </source>
</evidence>
<keyword evidence="12 15" id="KW-1133">Transmembrane helix</keyword>
<dbReference type="Gene3D" id="3.30.70.100">
    <property type="match status" value="1"/>
</dbReference>
<dbReference type="Pfam" id="PF00122">
    <property type="entry name" value="E1-E2_ATPase"/>
    <property type="match status" value="1"/>
</dbReference>
<keyword evidence="4 15" id="KW-1003">Cell membrane</keyword>
<proteinExistence type="inferred from homology"/>
<dbReference type="NCBIfam" id="TIGR01525">
    <property type="entry name" value="ATPase-IB_hvy"/>
    <property type="match status" value="1"/>
</dbReference>
<dbReference type="GO" id="GO:0005886">
    <property type="term" value="C:plasma membrane"/>
    <property type="evidence" value="ECO:0007669"/>
    <property type="project" value="UniProtKB-SubCell"/>
</dbReference>